<dbReference type="Pfam" id="PF02915">
    <property type="entry name" value="Rubrerythrin"/>
    <property type="match status" value="1"/>
</dbReference>
<dbReference type="CDD" id="cd01044">
    <property type="entry name" value="Ferritin_CCC1_N"/>
    <property type="match status" value="1"/>
</dbReference>
<reference evidence="8" key="1">
    <citation type="journal article" date="2019" name="Int. J. Syst. Evol. Microbiol.">
        <title>The Global Catalogue of Microorganisms (GCM) 10K type strain sequencing project: providing services to taxonomists for standard genome sequencing and annotation.</title>
        <authorList>
            <consortium name="The Broad Institute Genomics Platform"/>
            <consortium name="The Broad Institute Genome Sequencing Center for Infectious Disease"/>
            <person name="Wu L."/>
            <person name="Ma J."/>
        </authorList>
    </citation>
    <scope>NUCLEOTIDE SEQUENCE [LARGE SCALE GENOMIC DNA]</scope>
    <source>
        <strain evidence="8">KCTC 23701</strain>
    </source>
</reference>
<dbReference type="InterPro" id="IPR009078">
    <property type="entry name" value="Ferritin-like_SF"/>
</dbReference>
<dbReference type="InterPro" id="IPR008217">
    <property type="entry name" value="Ccc1_fam"/>
</dbReference>
<evidence type="ECO:0000256" key="4">
    <source>
        <dbReference type="ARBA" id="ARBA00023136"/>
    </source>
</evidence>
<dbReference type="InterPro" id="IPR039376">
    <property type="entry name" value="Ferritin_CCC1_N"/>
</dbReference>
<gene>
    <name evidence="7" type="ORF">GCM10007350_04600</name>
</gene>
<feature type="transmembrane region" description="Helical" evidence="5">
    <location>
        <begin position="287"/>
        <end position="308"/>
    </location>
</feature>
<comment type="caution">
    <text evidence="7">The sequence shown here is derived from an EMBL/GenBank/DDBJ whole genome shotgun (WGS) entry which is preliminary data.</text>
</comment>
<keyword evidence="8" id="KW-1185">Reference proteome</keyword>
<feature type="transmembrane region" description="Helical" evidence="5">
    <location>
        <begin position="314"/>
        <end position="337"/>
    </location>
</feature>
<dbReference type="InterPro" id="IPR003251">
    <property type="entry name" value="Rr_diiron-bd_dom"/>
</dbReference>
<dbReference type="EMBL" id="BMYO01000001">
    <property type="protein sequence ID" value="GHD56828.1"/>
    <property type="molecule type" value="Genomic_DNA"/>
</dbReference>
<evidence type="ECO:0000313" key="8">
    <source>
        <dbReference type="Proteomes" id="UP000604737"/>
    </source>
</evidence>
<proteinExistence type="predicted"/>
<keyword evidence="2 5" id="KW-0812">Transmembrane</keyword>
<dbReference type="SUPFAM" id="SSF47240">
    <property type="entry name" value="Ferritin-like"/>
    <property type="match status" value="1"/>
</dbReference>
<name>A0ABQ3GVB7_9NEIS</name>
<evidence type="ECO:0000256" key="2">
    <source>
        <dbReference type="ARBA" id="ARBA00022692"/>
    </source>
</evidence>
<feature type="domain" description="Rubrerythrin diiron-binding" evidence="6">
    <location>
        <begin position="17"/>
        <end position="66"/>
    </location>
</feature>
<evidence type="ECO:0000259" key="6">
    <source>
        <dbReference type="Pfam" id="PF02915"/>
    </source>
</evidence>
<feature type="transmembrane region" description="Helical" evidence="5">
    <location>
        <begin position="349"/>
        <end position="367"/>
    </location>
</feature>
<protein>
    <recommendedName>
        <fullName evidence="6">Rubrerythrin diiron-binding domain-containing protein</fullName>
    </recommendedName>
</protein>
<dbReference type="PANTHER" id="PTHR31851">
    <property type="entry name" value="FE(2+)/MN(2+) TRANSPORTER PCL1"/>
    <property type="match status" value="1"/>
</dbReference>
<organism evidence="7 8">
    <name type="scientific">Jeongeupia chitinilytica</name>
    <dbReference type="NCBI Taxonomy" id="1041641"/>
    <lineage>
        <taxon>Bacteria</taxon>
        <taxon>Pseudomonadati</taxon>
        <taxon>Pseudomonadota</taxon>
        <taxon>Betaproteobacteria</taxon>
        <taxon>Neisseriales</taxon>
        <taxon>Chitinibacteraceae</taxon>
        <taxon>Jeongeupia</taxon>
    </lineage>
</organism>
<dbReference type="RefSeq" id="WP_229797376.1">
    <property type="nucleotide sequence ID" value="NZ_BMYO01000001.1"/>
</dbReference>
<sequence>MRTASPIRRYLNNWHDEQNSAALYQALADAEPNPDRQEIFRQLADAERGHAQVWRKRLEAAGAAVPVFRPDFKTRLLRRLIRWFGPSFVIASVAAAEAADRDKYAGQADALALSSDERGHAAIIGAVAGGPVDGAAISRAEPWHRGVGSGNDLRAAVLGVNDGLVSNFCLIMGVAGAGSAQHVVLLTGAAGLLAGAMSMALGEWLSVTNARELAGSQLAKEAEELEQTPEAEQHELALIYRAKGLPRVEAEQLAARLMQDPQTALQALAREELGIDPDELGGNPWRAAGVSFLLFSLGALMPLLPFLLLQGTVAIAASAGLSLAALLLVGAVTSLFNGRSAAFSAIRQTLTAGAAAAITFGLGHWLGTAL</sequence>
<accession>A0ABQ3GVB7</accession>
<comment type="subcellular location">
    <subcellularLocation>
        <location evidence="1">Endomembrane system</location>
        <topology evidence="1">Multi-pass membrane protein</topology>
    </subcellularLocation>
</comment>
<evidence type="ECO:0000256" key="1">
    <source>
        <dbReference type="ARBA" id="ARBA00004127"/>
    </source>
</evidence>
<evidence type="ECO:0000256" key="3">
    <source>
        <dbReference type="ARBA" id="ARBA00022989"/>
    </source>
</evidence>
<evidence type="ECO:0000256" key="5">
    <source>
        <dbReference type="SAM" id="Phobius"/>
    </source>
</evidence>
<dbReference type="Pfam" id="PF01988">
    <property type="entry name" value="VIT1"/>
    <property type="match status" value="1"/>
</dbReference>
<evidence type="ECO:0000313" key="7">
    <source>
        <dbReference type="EMBL" id="GHD56828.1"/>
    </source>
</evidence>
<dbReference type="Proteomes" id="UP000604737">
    <property type="component" value="Unassembled WGS sequence"/>
</dbReference>
<keyword evidence="3 5" id="KW-1133">Transmembrane helix</keyword>
<keyword evidence="4 5" id="KW-0472">Membrane</keyword>